<evidence type="ECO:0000313" key="5">
    <source>
        <dbReference type="RefSeq" id="XP_028289370.1"/>
    </source>
</evidence>
<dbReference type="Gene3D" id="2.40.128.20">
    <property type="match status" value="1"/>
</dbReference>
<dbReference type="InterPro" id="IPR000566">
    <property type="entry name" value="Lipocln_cytosolic_FA-bd_dom"/>
</dbReference>
<dbReference type="InterPro" id="IPR012674">
    <property type="entry name" value="Calycin"/>
</dbReference>
<dbReference type="Pfam" id="PF00061">
    <property type="entry name" value="Lipocalin"/>
    <property type="match status" value="1"/>
</dbReference>
<dbReference type="AlphaFoldDB" id="A0A6P7KIH3"/>
<accession>A0A6P7KIH3</accession>
<dbReference type="RefSeq" id="XP_028289370.1">
    <property type="nucleotide sequence ID" value="XM_028433569.1"/>
</dbReference>
<name>A0A6P7KIH3_9TELE</name>
<keyword evidence="3" id="KW-1185">Reference proteome</keyword>
<dbReference type="RefSeq" id="XP_028289369.1">
    <property type="nucleotide sequence ID" value="XM_028433568.1"/>
</dbReference>
<evidence type="ECO:0000256" key="1">
    <source>
        <dbReference type="SAM" id="SignalP"/>
    </source>
</evidence>
<evidence type="ECO:0000259" key="2">
    <source>
        <dbReference type="Pfam" id="PF00061"/>
    </source>
</evidence>
<feature type="domain" description="Lipocalin/cytosolic fatty-acid binding" evidence="2">
    <location>
        <begin position="57"/>
        <end position="188"/>
    </location>
</feature>
<reference evidence="4 5" key="1">
    <citation type="submission" date="2025-04" db="UniProtKB">
        <authorList>
            <consortium name="RefSeq"/>
        </authorList>
    </citation>
    <scope>IDENTIFICATION</scope>
</reference>
<proteinExistence type="predicted"/>
<organism evidence="3 4">
    <name type="scientific">Parambassis ranga</name>
    <name type="common">Indian glassy fish</name>
    <dbReference type="NCBI Taxonomy" id="210632"/>
    <lineage>
        <taxon>Eukaryota</taxon>
        <taxon>Metazoa</taxon>
        <taxon>Chordata</taxon>
        <taxon>Craniata</taxon>
        <taxon>Vertebrata</taxon>
        <taxon>Euteleostomi</taxon>
        <taxon>Actinopterygii</taxon>
        <taxon>Neopterygii</taxon>
        <taxon>Teleostei</taxon>
        <taxon>Neoteleostei</taxon>
        <taxon>Acanthomorphata</taxon>
        <taxon>Ovalentaria</taxon>
        <taxon>Ambassidae</taxon>
        <taxon>Parambassis</taxon>
    </lineage>
</organism>
<sequence>MAGVWRCMLVVVALGLWSLAMSAKSRQRPQKRPRKNQGVEEIGLIQPVPNIDIQRMTGTWYLINVASKCAYLINHGISVEPTTMTLTRPNNPGQTLSVSTKTRHNHNCWEILQVYHLTKTPGQLTLKGDRPELNIDIVIRDTDYTSYAILYYQKRGQTTIKLYTRNTDDLPEPLLDKFEQLAEKERFGLAYMFPFPTYSHCGDVAKDYIINCVPTC</sequence>
<dbReference type="InterPro" id="IPR043245">
    <property type="entry name" value="C8G"/>
</dbReference>
<dbReference type="GO" id="GO:0072562">
    <property type="term" value="C:blood microparticle"/>
    <property type="evidence" value="ECO:0007669"/>
    <property type="project" value="TreeGrafter"/>
</dbReference>
<evidence type="ECO:0000313" key="4">
    <source>
        <dbReference type="RefSeq" id="XP_028289369.1"/>
    </source>
</evidence>
<dbReference type="GO" id="GO:0005579">
    <property type="term" value="C:membrane attack complex"/>
    <property type="evidence" value="ECO:0007669"/>
    <property type="project" value="InterPro"/>
</dbReference>
<feature type="chain" id="PRO_5044651465" evidence="1">
    <location>
        <begin position="23"/>
        <end position="216"/>
    </location>
</feature>
<dbReference type="GeneID" id="114453615"/>
<feature type="signal peptide" evidence="1">
    <location>
        <begin position="1"/>
        <end position="22"/>
    </location>
</feature>
<dbReference type="SUPFAM" id="SSF50814">
    <property type="entry name" value="Lipocalins"/>
    <property type="match status" value="1"/>
</dbReference>
<evidence type="ECO:0000313" key="3">
    <source>
        <dbReference type="Proteomes" id="UP000515145"/>
    </source>
</evidence>
<gene>
    <name evidence="4 5" type="primary">c8g</name>
</gene>
<dbReference type="GO" id="GO:0006956">
    <property type="term" value="P:complement activation"/>
    <property type="evidence" value="ECO:0007669"/>
    <property type="project" value="InterPro"/>
</dbReference>
<dbReference type="GO" id="GO:0070062">
    <property type="term" value="C:extracellular exosome"/>
    <property type="evidence" value="ECO:0007669"/>
    <property type="project" value="TreeGrafter"/>
</dbReference>
<dbReference type="Proteomes" id="UP000515145">
    <property type="component" value="Chromosome 20"/>
</dbReference>
<dbReference type="PANTHER" id="PTHR47304:SF1">
    <property type="entry name" value="COMPLEMENT COMPONENT C8 GAMMA CHAIN"/>
    <property type="match status" value="1"/>
</dbReference>
<keyword evidence="1" id="KW-0732">Signal</keyword>
<protein>
    <submittedName>
        <fullName evidence="4 5">Complement component C8 gamma chain</fullName>
    </submittedName>
</protein>
<dbReference type="OrthoDB" id="9941609at2759"/>
<dbReference type="CTD" id="733"/>
<dbReference type="PANTHER" id="PTHR47304">
    <property type="entry name" value="COMPLEMENT COMPONENT C8 GAMMA CHAIN"/>
    <property type="match status" value="1"/>
</dbReference>
<dbReference type="GO" id="GO:0001848">
    <property type="term" value="F:complement binding"/>
    <property type="evidence" value="ECO:0007669"/>
    <property type="project" value="TreeGrafter"/>
</dbReference>